<dbReference type="RefSeq" id="WP_158039434.1">
    <property type="nucleotide sequence ID" value="NZ_JACCFV010000001.1"/>
</dbReference>
<accession>A0A7J5C0A5</accession>
<evidence type="ECO:0000313" key="3">
    <source>
        <dbReference type="Proteomes" id="UP000467240"/>
    </source>
</evidence>
<dbReference type="AlphaFoldDB" id="A0A7J5C0A5"/>
<dbReference type="OrthoDB" id="5119263at2"/>
<feature type="transmembrane region" description="Helical" evidence="1">
    <location>
        <begin position="32"/>
        <end position="53"/>
    </location>
</feature>
<reference evidence="2 3" key="1">
    <citation type="submission" date="2019-09" db="EMBL/GenBank/DDBJ databases">
        <title>Phylogeny of genus Pseudoclavibacter and closely related genus.</title>
        <authorList>
            <person name="Li Y."/>
        </authorList>
    </citation>
    <scope>NUCLEOTIDE SEQUENCE [LARGE SCALE GENOMIC DNA]</scope>
    <source>
        <strain evidence="2 3">DSM 23821</strain>
    </source>
</reference>
<feature type="transmembrane region" description="Helical" evidence="1">
    <location>
        <begin position="7"/>
        <end position="26"/>
    </location>
</feature>
<feature type="transmembrane region" description="Helical" evidence="1">
    <location>
        <begin position="65"/>
        <end position="84"/>
    </location>
</feature>
<proteinExistence type="predicted"/>
<comment type="caution">
    <text evidence="2">The sequence shown here is derived from an EMBL/GenBank/DDBJ whole genome shotgun (WGS) entry which is preliminary data.</text>
</comment>
<name>A0A7J5C0A5_9MICO</name>
<keyword evidence="3" id="KW-1185">Reference proteome</keyword>
<gene>
    <name evidence="2" type="ORF">F8O01_03140</name>
</gene>
<evidence type="ECO:0000256" key="1">
    <source>
        <dbReference type="SAM" id="Phobius"/>
    </source>
</evidence>
<organism evidence="2 3">
    <name type="scientific">Pseudoclavibacter chungangensis</name>
    <dbReference type="NCBI Taxonomy" id="587635"/>
    <lineage>
        <taxon>Bacteria</taxon>
        <taxon>Bacillati</taxon>
        <taxon>Actinomycetota</taxon>
        <taxon>Actinomycetes</taxon>
        <taxon>Micrococcales</taxon>
        <taxon>Microbacteriaceae</taxon>
        <taxon>Pseudoclavibacter</taxon>
    </lineage>
</organism>
<protein>
    <submittedName>
        <fullName evidence="2">Uncharacterized protein</fullName>
    </submittedName>
</protein>
<sequence length="95" mass="10173">MTKERVSVAVVWVVAFIGVLTIPLLATPERHVTWASVLLLVLVCMTCVIQLGMQESRGFVRRMSLSLVGAFVILSIASLIYFLMGGGAGVLDGHG</sequence>
<keyword evidence="1" id="KW-0472">Membrane</keyword>
<keyword evidence="1" id="KW-0812">Transmembrane</keyword>
<dbReference type="EMBL" id="WBJZ01000003">
    <property type="protein sequence ID" value="KAB1660334.1"/>
    <property type="molecule type" value="Genomic_DNA"/>
</dbReference>
<dbReference type="Proteomes" id="UP000467240">
    <property type="component" value="Unassembled WGS sequence"/>
</dbReference>
<evidence type="ECO:0000313" key="2">
    <source>
        <dbReference type="EMBL" id="KAB1660334.1"/>
    </source>
</evidence>
<keyword evidence="1" id="KW-1133">Transmembrane helix</keyword>